<evidence type="ECO:0000256" key="9">
    <source>
        <dbReference type="ARBA" id="ARBA00022842"/>
    </source>
</evidence>
<evidence type="ECO:0000256" key="4">
    <source>
        <dbReference type="ARBA" id="ARBA00022568"/>
    </source>
</evidence>
<dbReference type="InterPro" id="IPR008250">
    <property type="entry name" value="ATPase_P-typ_transduc_dom_A_sf"/>
</dbReference>
<evidence type="ECO:0000256" key="1">
    <source>
        <dbReference type="ARBA" id="ARBA00004141"/>
    </source>
</evidence>
<evidence type="ECO:0000256" key="5">
    <source>
        <dbReference type="ARBA" id="ARBA00022692"/>
    </source>
</evidence>
<keyword evidence="8" id="KW-0067">ATP-binding</keyword>
<evidence type="ECO:0000256" key="2">
    <source>
        <dbReference type="ARBA" id="ARBA00012790"/>
    </source>
</evidence>
<feature type="transmembrane region" description="Helical" evidence="14">
    <location>
        <begin position="90"/>
        <end position="108"/>
    </location>
</feature>
<feature type="transmembrane region" description="Helical" evidence="14">
    <location>
        <begin position="61"/>
        <end position="78"/>
    </location>
</feature>
<comment type="subcellular location">
    <subcellularLocation>
        <location evidence="1">Membrane</location>
        <topology evidence="1">Multi-pass membrane protein</topology>
    </subcellularLocation>
</comment>
<evidence type="ECO:0000256" key="14">
    <source>
        <dbReference type="SAM" id="Phobius"/>
    </source>
</evidence>
<keyword evidence="5 14" id="KW-0812">Transmembrane</keyword>
<evidence type="ECO:0000256" key="3">
    <source>
        <dbReference type="ARBA" id="ARBA00022448"/>
    </source>
</evidence>
<keyword evidence="10" id="KW-1278">Translocase</keyword>
<organism evidence="16 17">
    <name type="scientific">Basidiobolus meristosporus CBS 931.73</name>
    <dbReference type="NCBI Taxonomy" id="1314790"/>
    <lineage>
        <taxon>Eukaryota</taxon>
        <taxon>Fungi</taxon>
        <taxon>Fungi incertae sedis</taxon>
        <taxon>Zoopagomycota</taxon>
        <taxon>Entomophthoromycotina</taxon>
        <taxon>Basidiobolomycetes</taxon>
        <taxon>Basidiobolales</taxon>
        <taxon>Basidiobolaceae</taxon>
        <taxon>Basidiobolus</taxon>
    </lineage>
</organism>
<keyword evidence="4" id="KW-0109">Calcium transport</keyword>
<dbReference type="EMBL" id="MCFE01000065">
    <property type="protein sequence ID" value="ORY01787.1"/>
    <property type="molecule type" value="Genomic_DNA"/>
</dbReference>
<evidence type="ECO:0000256" key="8">
    <source>
        <dbReference type="ARBA" id="ARBA00022840"/>
    </source>
</evidence>
<dbReference type="OrthoDB" id="3352408at2759"/>
<dbReference type="PANTHER" id="PTHR42861">
    <property type="entry name" value="CALCIUM-TRANSPORTING ATPASE"/>
    <property type="match status" value="1"/>
</dbReference>
<dbReference type="EC" id="7.2.2.10" evidence="2"/>
<keyword evidence="13 14" id="KW-0472">Membrane</keyword>
<dbReference type="Gene3D" id="1.20.1110.10">
    <property type="entry name" value="Calcium-transporting ATPase, transmembrane domain"/>
    <property type="match status" value="1"/>
</dbReference>
<dbReference type="STRING" id="1314790.A0A1Y1YVN4"/>
<keyword evidence="6" id="KW-0547">Nucleotide-binding</keyword>
<keyword evidence="11 14" id="KW-1133">Transmembrane helix</keyword>
<evidence type="ECO:0000259" key="15">
    <source>
        <dbReference type="SMART" id="SM00831"/>
    </source>
</evidence>
<keyword evidence="17" id="KW-1185">Reference proteome</keyword>
<dbReference type="InterPro" id="IPR023298">
    <property type="entry name" value="ATPase_P-typ_TM_dom_sf"/>
</dbReference>
<dbReference type="InterPro" id="IPR001757">
    <property type="entry name" value="P_typ_ATPase"/>
</dbReference>
<feature type="non-terminal residue" evidence="16">
    <location>
        <position position="283"/>
    </location>
</feature>
<comment type="caution">
    <text evidence="16">The sequence shown here is derived from an EMBL/GenBank/DDBJ whole genome shotgun (WGS) entry which is preliminary data.</text>
</comment>
<dbReference type="InParanoid" id="A0A1Y1YVN4"/>
<dbReference type="InterPro" id="IPR004014">
    <property type="entry name" value="ATPase_P-typ_cation-transptr_N"/>
</dbReference>
<gene>
    <name evidence="16" type="ORF">K493DRAFT_277715</name>
</gene>
<dbReference type="NCBIfam" id="TIGR01494">
    <property type="entry name" value="ATPase_P-type"/>
    <property type="match status" value="1"/>
</dbReference>
<evidence type="ECO:0000256" key="13">
    <source>
        <dbReference type="ARBA" id="ARBA00023136"/>
    </source>
</evidence>
<evidence type="ECO:0000256" key="7">
    <source>
        <dbReference type="ARBA" id="ARBA00022837"/>
    </source>
</evidence>
<dbReference type="SUPFAM" id="SSF81665">
    <property type="entry name" value="Calcium ATPase, transmembrane domain M"/>
    <property type="match status" value="1"/>
</dbReference>
<keyword evidence="7" id="KW-0106">Calcium</keyword>
<dbReference type="GO" id="GO:0016887">
    <property type="term" value="F:ATP hydrolysis activity"/>
    <property type="evidence" value="ECO:0007669"/>
    <property type="project" value="InterPro"/>
</dbReference>
<reference evidence="16 17" key="1">
    <citation type="submission" date="2016-07" db="EMBL/GenBank/DDBJ databases">
        <title>Pervasive Adenine N6-methylation of Active Genes in Fungi.</title>
        <authorList>
            <consortium name="DOE Joint Genome Institute"/>
            <person name="Mondo S.J."/>
            <person name="Dannebaum R.O."/>
            <person name="Kuo R.C."/>
            <person name="Labutti K."/>
            <person name="Haridas S."/>
            <person name="Kuo A."/>
            <person name="Salamov A."/>
            <person name="Ahrendt S.R."/>
            <person name="Lipzen A."/>
            <person name="Sullivan W."/>
            <person name="Andreopoulos W.B."/>
            <person name="Clum A."/>
            <person name="Lindquist E."/>
            <person name="Daum C."/>
            <person name="Ramamoorthy G.K."/>
            <person name="Gryganskyi A."/>
            <person name="Culley D."/>
            <person name="Magnuson J.K."/>
            <person name="James T.Y."/>
            <person name="O'Malley M.A."/>
            <person name="Stajich J.E."/>
            <person name="Spatafora J.W."/>
            <person name="Visel A."/>
            <person name="Grigoriev I.V."/>
        </authorList>
    </citation>
    <scope>NUCLEOTIDE SEQUENCE [LARGE SCALE GENOMIC DNA]</scope>
    <source>
        <strain evidence="16 17">CBS 931.73</strain>
    </source>
</reference>
<dbReference type="AlphaFoldDB" id="A0A1Y1YVN4"/>
<evidence type="ECO:0000256" key="10">
    <source>
        <dbReference type="ARBA" id="ARBA00022967"/>
    </source>
</evidence>
<dbReference type="GO" id="GO:0016020">
    <property type="term" value="C:membrane"/>
    <property type="evidence" value="ECO:0007669"/>
    <property type="project" value="UniProtKB-SubCell"/>
</dbReference>
<sequence>MDDSFTKTTQEVLASLEVLPDKGLSQAQVAARQKQYGKNELPEEESTPIWELILEQFKDQLVVILLVAAGISFILAFLEENKEDAATAYVEPIVILLILIANATVGVIQETNAEKAIEALKEYSPHEAKVLRDGTLTKLHATELVPGDIIEVAVGDKIPADCRLLELISSSIRIDQAILTGESVSVNKNTDAIKDEGAVKQDQTNVMFSGTTVVLGKAKAVVVQTGSQTAIGDIHQSITSQISEKTPLKRKLDDFGDFLAKAISVICILVWIVNIRHFNDPSH</sequence>
<name>A0A1Y1YVN4_9FUNG</name>
<dbReference type="SMART" id="SM00831">
    <property type="entry name" value="Cation_ATPase_N"/>
    <property type="match status" value="1"/>
</dbReference>
<keyword evidence="3" id="KW-0813">Transport</keyword>
<evidence type="ECO:0000256" key="12">
    <source>
        <dbReference type="ARBA" id="ARBA00023065"/>
    </source>
</evidence>
<dbReference type="Pfam" id="PF00122">
    <property type="entry name" value="E1-E2_ATPase"/>
    <property type="match status" value="1"/>
</dbReference>
<evidence type="ECO:0000313" key="17">
    <source>
        <dbReference type="Proteomes" id="UP000193498"/>
    </source>
</evidence>
<protein>
    <recommendedName>
        <fullName evidence="2">P-type Ca(2+) transporter</fullName>
        <ecNumber evidence="2">7.2.2.10</ecNumber>
    </recommendedName>
</protein>
<evidence type="ECO:0000256" key="11">
    <source>
        <dbReference type="ARBA" id="ARBA00022989"/>
    </source>
</evidence>
<evidence type="ECO:0000256" key="6">
    <source>
        <dbReference type="ARBA" id="ARBA00022741"/>
    </source>
</evidence>
<dbReference type="Gene3D" id="2.70.150.10">
    <property type="entry name" value="Calcium-transporting ATPase, cytoplasmic transduction domain A"/>
    <property type="match status" value="1"/>
</dbReference>
<dbReference type="Proteomes" id="UP000193498">
    <property type="component" value="Unassembled WGS sequence"/>
</dbReference>
<dbReference type="InterPro" id="IPR059000">
    <property type="entry name" value="ATPase_P-type_domA"/>
</dbReference>
<feature type="domain" description="Cation-transporting P-type ATPase N-terminal" evidence="15">
    <location>
        <begin position="3"/>
        <end position="77"/>
    </location>
</feature>
<dbReference type="GO" id="GO:0005524">
    <property type="term" value="F:ATP binding"/>
    <property type="evidence" value="ECO:0007669"/>
    <property type="project" value="UniProtKB-KW"/>
</dbReference>
<dbReference type="FunFam" id="2.70.150.10:FF:000014">
    <property type="entry name" value="Calcium-transporting ATPase, putative"/>
    <property type="match status" value="1"/>
</dbReference>
<proteinExistence type="predicted"/>
<keyword evidence="12" id="KW-0406">Ion transport</keyword>
<feature type="transmembrane region" description="Helical" evidence="14">
    <location>
        <begin position="258"/>
        <end position="278"/>
    </location>
</feature>
<keyword evidence="9" id="KW-0460">Magnesium</keyword>
<dbReference type="SUPFAM" id="SSF81653">
    <property type="entry name" value="Calcium ATPase, transduction domain A"/>
    <property type="match status" value="1"/>
</dbReference>
<evidence type="ECO:0000313" key="16">
    <source>
        <dbReference type="EMBL" id="ORY01787.1"/>
    </source>
</evidence>
<dbReference type="GO" id="GO:0005388">
    <property type="term" value="F:P-type calcium transporter activity"/>
    <property type="evidence" value="ECO:0007669"/>
    <property type="project" value="UniProtKB-EC"/>
</dbReference>
<dbReference type="Pfam" id="PF00690">
    <property type="entry name" value="Cation_ATPase_N"/>
    <property type="match status" value="1"/>
</dbReference>
<accession>A0A1Y1YVN4</accession>